<dbReference type="InterPro" id="IPR049012">
    <property type="entry name" value="Mutator_transp_dom"/>
</dbReference>
<sequence length="75" mass="8471">MHNENCKANNFGNSGSMEVSETIEIFQRSESLHGLRYTKFLGDDDARAYKAVNEMQLYGGIGIKKWNVLAMLRNG</sequence>
<comment type="caution">
    <text evidence="2">The sequence shown here is derived from an EMBL/GenBank/DDBJ whole genome shotgun (WGS) entry which is preliminary data.</text>
</comment>
<evidence type="ECO:0000313" key="3">
    <source>
        <dbReference type="Proteomes" id="UP000887159"/>
    </source>
</evidence>
<dbReference type="EMBL" id="BMAU01021061">
    <property type="protein sequence ID" value="GFX88770.1"/>
    <property type="molecule type" value="Genomic_DNA"/>
</dbReference>
<dbReference type="Proteomes" id="UP000887159">
    <property type="component" value="Unassembled WGS sequence"/>
</dbReference>
<keyword evidence="3" id="KW-1185">Reference proteome</keyword>
<dbReference type="Pfam" id="PF20700">
    <property type="entry name" value="Mutator"/>
    <property type="match status" value="1"/>
</dbReference>
<evidence type="ECO:0000313" key="2">
    <source>
        <dbReference type="EMBL" id="GFX88770.1"/>
    </source>
</evidence>
<name>A0A8X6RE66_TRICX</name>
<organism evidence="2 3">
    <name type="scientific">Trichonephila clavipes</name>
    <name type="common">Golden silk orbweaver</name>
    <name type="synonym">Nephila clavipes</name>
    <dbReference type="NCBI Taxonomy" id="2585209"/>
    <lineage>
        <taxon>Eukaryota</taxon>
        <taxon>Metazoa</taxon>
        <taxon>Ecdysozoa</taxon>
        <taxon>Arthropoda</taxon>
        <taxon>Chelicerata</taxon>
        <taxon>Arachnida</taxon>
        <taxon>Araneae</taxon>
        <taxon>Araneomorphae</taxon>
        <taxon>Entelegynae</taxon>
        <taxon>Araneoidea</taxon>
        <taxon>Nephilidae</taxon>
        <taxon>Trichonephila</taxon>
    </lineage>
</organism>
<accession>A0A8X6RE66</accession>
<reference evidence="2" key="1">
    <citation type="submission" date="2020-08" db="EMBL/GenBank/DDBJ databases">
        <title>Multicomponent nature underlies the extraordinary mechanical properties of spider dragline silk.</title>
        <authorList>
            <person name="Kono N."/>
            <person name="Nakamura H."/>
            <person name="Mori M."/>
            <person name="Yoshida Y."/>
            <person name="Ohtoshi R."/>
            <person name="Malay A.D."/>
            <person name="Moran D.A.P."/>
            <person name="Tomita M."/>
            <person name="Numata K."/>
            <person name="Arakawa K."/>
        </authorList>
    </citation>
    <scope>NUCLEOTIDE SEQUENCE</scope>
</reference>
<evidence type="ECO:0000259" key="1">
    <source>
        <dbReference type="Pfam" id="PF20700"/>
    </source>
</evidence>
<feature type="domain" description="Mutator-like transposase" evidence="1">
    <location>
        <begin position="3"/>
        <end position="66"/>
    </location>
</feature>
<dbReference type="AlphaFoldDB" id="A0A8X6RE66"/>
<gene>
    <name evidence="2" type="ORF">TNCV_1558151</name>
</gene>
<proteinExistence type="predicted"/>
<protein>
    <recommendedName>
        <fullName evidence="1">Mutator-like transposase domain-containing protein</fullName>
    </recommendedName>
</protein>